<reference evidence="1 2" key="1">
    <citation type="submission" date="2019-03" db="EMBL/GenBank/DDBJ databases">
        <title>First draft genome of Liparis tanakae, snailfish: a comprehensive survey of snailfish specific genes.</title>
        <authorList>
            <person name="Kim W."/>
            <person name="Song I."/>
            <person name="Jeong J.-H."/>
            <person name="Kim D."/>
            <person name="Kim S."/>
            <person name="Ryu S."/>
            <person name="Song J.Y."/>
            <person name="Lee S.K."/>
        </authorList>
    </citation>
    <scope>NUCLEOTIDE SEQUENCE [LARGE SCALE GENOMIC DNA]</scope>
    <source>
        <tissue evidence="1">Muscle</tissue>
    </source>
</reference>
<name>A0A4Z2JA77_9TELE</name>
<proteinExistence type="predicted"/>
<dbReference type="EMBL" id="SRLO01000013">
    <property type="protein sequence ID" value="TNN86841.1"/>
    <property type="molecule type" value="Genomic_DNA"/>
</dbReference>
<keyword evidence="2" id="KW-1185">Reference proteome</keyword>
<protein>
    <submittedName>
        <fullName evidence="1">Uncharacterized protein</fullName>
    </submittedName>
</protein>
<organism evidence="1 2">
    <name type="scientific">Liparis tanakae</name>
    <name type="common">Tanaka's snailfish</name>
    <dbReference type="NCBI Taxonomy" id="230148"/>
    <lineage>
        <taxon>Eukaryota</taxon>
        <taxon>Metazoa</taxon>
        <taxon>Chordata</taxon>
        <taxon>Craniata</taxon>
        <taxon>Vertebrata</taxon>
        <taxon>Euteleostomi</taxon>
        <taxon>Actinopterygii</taxon>
        <taxon>Neopterygii</taxon>
        <taxon>Teleostei</taxon>
        <taxon>Neoteleostei</taxon>
        <taxon>Acanthomorphata</taxon>
        <taxon>Eupercaria</taxon>
        <taxon>Perciformes</taxon>
        <taxon>Cottioidei</taxon>
        <taxon>Cottales</taxon>
        <taxon>Liparidae</taxon>
        <taxon>Liparis</taxon>
    </lineage>
</organism>
<gene>
    <name evidence="1" type="ORF">EYF80_003024</name>
</gene>
<dbReference type="Proteomes" id="UP000314294">
    <property type="component" value="Unassembled WGS sequence"/>
</dbReference>
<sequence>MAASARLCTVSDAVRPPADSARHRIPASAASYRDFGVNSNRAQPDPGRITSPAHHEQLILILKVKNNDDTTEVACHHTGLERQPLRTTCAWCWRELSILQTSSAPSGESLGLGTHLCTPVINQALGIDADGFN</sequence>
<evidence type="ECO:0000313" key="2">
    <source>
        <dbReference type="Proteomes" id="UP000314294"/>
    </source>
</evidence>
<dbReference type="AlphaFoldDB" id="A0A4Z2JA77"/>
<evidence type="ECO:0000313" key="1">
    <source>
        <dbReference type="EMBL" id="TNN86841.1"/>
    </source>
</evidence>
<comment type="caution">
    <text evidence="1">The sequence shown here is derived from an EMBL/GenBank/DDBJ whole genome shotgun (WGS) entry which is preliminary data.</text>
</comment>
<accession>A0A4Z2JA77</accession>